<evidence type="ECO:0000256" key="2">
    <source>
        <dbReference type="ARBA" id="ARBA00022723"/>
    </source>
</evidence>
<comment type="subcellular location">
    <subcellularLocation>
        <location evidence="1">Nucleus</location>
    </subcellularLocation>
</comment>
<keyword evidence="5" id="KW-0812">Transmembrane</keyword>
<name>A0A395MXG5_9HYPO</name>
<reference evidence="7 8" key="1">
    <citation type="journal article" date="2018" name="PLoS Pathog.">
        <title>Evolution of structural diversity of trichothecenes, a family of toxins produced by plant pathogenic and entomopathogenic fungi.</title>
        <authorList>
            <person name="Proctor R.H."/>
            <person name="McCormick S.P."/>
            <person name="Kim H.S."/>
            <person name="Cardoza R.E."/>
            <person name="Stanley A.M."/>
            <person name="Lindo L."/>
            <person name="Kelly A."/>
            <person name="Brown D.W."/>
            <person name="Lee T."/>
            <person name="Vaughan M.M."/>
            <person name="Alexander N.J."/>
            <person name="Busman M."/>
            <person name="Gutierrez S."/>
        </authorList>
    </citation>
    <scope>NUCLEOTIDE SEQUENCE [LARGE SCALE GENOMIC DNA]</scope>
    <source>
        <strain evidence="7 8">NRRL 13405</strain>
    </source>
</reference>
<dbReference type="EMBL" id="PXXK01000067">
    <property type="protein sequence ID" value="RFN52410.1"/>
    <property type="molecule type" value="Genomic_DNA"/>
</dbReference>
<dbReference type="GO" id="GO:0005634">
    <property type="term" value="C:nucleus"/>
    <property type="evidence" value="ECO:0007669"/>
    <property type="project" value="UniProtKB-SubCell"/>
</dbReference>
<keyword evidence="5" id="KW-1133">Transmembrane helix</keyword>
<evidence type="ECO:0000256" key="5">
    <source>
        <dbReference type="SAM" id="Phobius"/>
    </source>
</evidence>
<dbReference type="GO" id="GO:0003677">
    <property type="term" value="F:DNA binding"/>
    <property type="evidence" value="ECO:0007669"/>
    <property type="project" value="UniProtKB-KW"/>
</dbReference>
<dbReference type="InterPro" id="IPR050987">
    <property type="entry name" value="AtrR-like"/>
</dbReference>
<comment type="caution">
    <text evidence="7">The sequence shown here is derived from an EMBL/GenBank/DDBJ whole genome shotgun (WGS) entry which is preliminary data.</text>
</comment>
<dbReference type="GO" id="GO:0008270">
    <property type="term" value="F:zinc ion binding"/>
    <property type="evidence" value="ECO:0007669"/>
    <property type="project" value="InterPro"/>
</dbReference>
<keyword evidence="8" id="KW-1185">Reference proteome</keyword>
<dbReference type="SMART" id="SM00906">
    <property type="entry name" value="Fungal_trans"/>
    <property type="match status" value="1"/>
</dbReference>
<evidence type="ECO:0000313" key="7">
    <source>
        <dbReference type="EMBL" id="RFN52410.1"/>
    </source>
</evidence>
<dbReference type="AlphaFoldDB" id="A0A395MXG5"/>
<dbReference type="Proteomes" id="UP000265631">
    <property type="component" value="Unassembled WGS sequence"/>
</dbReference>
<keyword evidence="4" id="KW-0539">Nucleus</keyword>
<dbReference type="PANTHER" id="PTHR46910:SF3">
    <property type="entry name" value="HALOTOLERANCE PROTEIN 9-RELATED"/>
    <property type="match status" value="1"/>
</dbReference>
<protein>
    <submittedName>
        <fullName evidence="7">Zn2/cys6 DNA-binding protein</fullName>
    </submittedName>
</protein>
<dbReference type="PANTHER" id="PTHR46910">
    <property type="entry name" value="TRANSCRIPTION FACTOR PDR1"/>
    <property type="match status" value="1"/>
</dbReference>
<keyword evidence="2" id="KW-0479">Metal-binding</keyword>
<evidence type="ECO:0000256" key="3">
    <source>
        <dbReference type="ARBA" id="ARBA00023125"/>
    </source>
</evidence>
<feature type="domain" description="Xylanolytic transcriptional activator regulatory" evidence="6">
    <location>
        <begin position="90"/>
        <end position="167"/>
    </location>
</feature>
<feature type="transmembrane region" description="Helical" evidence="5">
    <location>
        <begin position="322"/>
        <end position="341"/>
    </location>
</feature>
<evidence type="ECO:0000313" key="8">
    <source>
        <dbReference type="Proteomes" id="UP000265631"/>
    </source>
</evidence>
<dbReference type="STRING" id="2594813.A0A395MXG5"/>
<accession>A0A395MXG5</accession>
<gene>
    <name evidence="7" type="ORF">FIE12Z_3341</name>
</gene>
<dbReference type="CDD" id="cd12148">
    <property type="entry name" value="fungal_TF_MHR"/>
    <property type="match status" value="1"/>
</dbReference>
<proteinExistence type="predicted"/>
<dbReference type="InterPro" id="IPR007219">
    <property type="entry name" value="XnlR_reg_dom"/>
</dbReference>
<evidence type="ECO:0000256" key="1">
    <source>
        <dbReference type="ARBA" id="ARBA00004123"/>
    </source>
</evidence>
<keyword evidence="5" id="KW-0472">Membrane</keyword>
<evidence type="ECO:0000259" key="6">
    <source>
        <dbReference type="SMART" id="SM00906"/>
    </source>
</evidence>
<organism evidence="7 8">
    <name type="scientific">Fusarium flagelliforme</name>
    <dbReference type="NCBI Taxonomy" id="2675880"/>
    <lineage>
        <taxon>Eukaryota</taxon>
        <taxon>Fungi</taxon>
        <taxon>Dikarya</taxon>
        <taxon>Ascomycota</taxon>
        <taxon>Pezizomycotina</taxon>
        <taxon>Sordariomycetes</taxon>
        <taxon>Hypocreomycetidae</taxon>
        <taxon>Hypocreales</taxon>
        <taxon>Nectriaceae</taxon>
        <taxon>Fusarium</taxon>
        <taxon>Fusarium incarnatum-equiseti species complex</taxon>
    </lineage>
</organism>
<dbReference type="GO" id="GO:0006351">
    <property type="term" value="P:DNA-templated transcription"/>
    <property type="evidence" value="ECO:0007669"/>
    <property type="project" value="InterPro"/>
</dbReference>
<keyword evidence="3 7" id="KW-0238">DNA-binding</keyword>
<evidence type="ECO:0000256" key="4">
    <source>
        <dbReference type="ARBA" id="ARBA00023242"/>
    </source>
</evidence>
<sequence>MAPLSSGRILAEAFVKDNVPCPIEQYKRLPARLPDLAESRRLCYIAIEEALPCHECIDRDTFFTQLKKIEVLPFKYTNDPTGRPVQPRHAHTRLSIGVATALRIGLHVPNPPPGPGLETSPERVFRRRQVFSLLYAIDTYLASTLGMPKLIRQVDTCQILPLRDEDMHDRGISFVRKGPYTPEAETLVACQILVILAEIHARRDPFSKSLMLNSDSGTYELMSHEVSSLDKQLNMWYNSLPPVDDIPPVKRALHAQLVIRLTYAITQMSLHRPFLHHLTRRADDCNFRMDGYAQGSQCITAVMQSVWLLQRLDIQGFLHESIWFYISSLAFAASSLVYFVLGSPYSTTVQDARDAALKAHGLLAKLGRENEAAQQCFVSIDRLMAQANLKVHGHS</sequence>
<dbReference type="GO" id="GO:0003700">
    <property type="term" value="F:DNA-binding transcription factor activity"/>
    <property type="evidence" value="ECO:0007669"/>
    <property type="project" value="InterPro"/>
</dbReference>